<evidence type="ECO:0000313" key="2">
    <source>
        <dbReference type="Proteomes" id="UP001165489"/>
    </source>
</evidence>
<comment type="caution">
    <text evidence="1">The sequence shown here is derived from an EMBL/GenBank/DDBJ whole genome shotgun (WGS) entry which is preliminary data.</text>
</comment>
<reference evidence="1" key="1">
    <citation type="submission" date="2022-03" db="EMBL/GenBank/DDBJ databases">
        <title>De novo assembled genomes of Belliella spp. (Cyclobacteriaceae) strains.</title>
        <authorList>
            <person name="Szabo A."/>
            <person name="Korponai K."/>
            <person name="Felfoldi T."/>
        </authorList>
    </citation>
    <scope>NUCLEOTIDE SEQUENCE</scope>
    <source>
        <strain evidence="1">DSM 111904</strain>
    </source>
</reference>
<dbReference type="InterPro" id="IPR045788">
    <property type="entry name" value="MobC_2"/>
</dbReference>
<sequence length="131" mass="15458">MKKRAVEYPIKRTIRFTENEDAELGKLLQKSTYCQTLSELIRDMLFKKDITVNTYDASLHEVKLQLARIRNELQAIGVNINQITRYFHTAVDSETRLVYAEKVLPHYRKVEGKIEELFTTLSQLSKRWLPK</sequence>
<name>A0ABS9V1W4_9BACT</name>
<dbReference type="Pfam" id="PF19514">
    <property type="entry name" value="MobC_2"/>
    <property type="match status" value="1"/>
</dbReference>
<keyword evidence="2" id="KW-1185">Reference proteome</keyword>
<dbReference type="RefSeq" id="WP_241348345.1">
    <property type="nucleotide sequence ID" value="NZ_JAKZGP010000027.1"/>
</dbReference>
<dbReference type="Proteomes" id="UP001165489">
    <property type="component" value="Unassembled WGS sequence"/>
</dbReference>
<organism evidence="1 2">
    <name type="scientific">Belliella filtrata</name>
    <dbReference type="NCBI Taxonomy" id="2923435"/>
    <lineage>
        <taxon>Bacteria</taxon>
        <taxon>Pseudomonadati</taxon>
        <taxon>Bacteroidota</taxon>
        <taxon>Cytophagia</taxon>
        <taxon>Cytophagales</taxon>
        <taxon>Cyclobacteriaceae</taxon>
        <taxon>Belliella</taxon>
    </lineage>
</organism>
<protein>
    <submittedName>
        <fullName evidence="1">Mobilization protein MobC</fullName>
    </submittedName>
</protein>
<accession>A0ABS9V1W4</accession>
<gene>
    <name evidence="1" type="ORF">MM239_11270</name>
</gene>
<proteinExistence type="predicted"/>
<evidence type="ECO:0000313" key="1">
    <source>
        <dbReference type="EMBL" id="MCH7409975.1"/>
    </source>
</evidence>
<dbReference type="EMBL" id="JAKZGP010000027">
    <property type="protein sequence ID" value="MCH7409975.1"/>
    <property type="molecule type" value="Genomic_DNA"/>
</dbReference>